<evidence type="ECO:0000313" key="2">
    <source>
        <dbReference type="Proteomes" id="UP000295804"/>
    </source>
</evidence>
<dbReference type="AlphaFoldDB" id="A0A4R7USS5"/>
<name>A0A4R7USS5_9PSED</name>
<proteinExistence type="predicted"/>
<gene>
    <name evidence="1" type="ORF">EDF87_12542</name>
</gene>
<organism evidence="1 2">
    <name type="scientific">Pseudomonas helmanticensis</name>
    <dbReference type="NCBI Taxonomy" id="1471381"/>
    <lineage>
        <taxon>Bacteria</taxon>
        <taxon>Pseudomonadati</taxon>
        <taxon>Pseudomonadota</taxon>
        <taxon>Gammaproteobacteria</taxon>
        <taxon>Pseudomonadales</taxon>
        <taxon>Pseudomonadaceae</taxon>
        <taxon>Pseudomonas</taxon>
    </lineage>
</organism>
<protein>
    <submittedName>
        <fullName evidence="1">Uncharacterized protein</fullName>
    </submittedName>
</protein>
<evidence type="ECO:0000313" key="1">
    <source>
        <dbReference type="EMBL" id="TDV37506.1"/>
    </source>
</evidence>
<dbReference type="RefSeq" id="WP_134178156.1">
    <property type="nucleotide sequence ID" value="NZ_SOCQ01000025.1"/>
</dbReference>
<accession>A0A4R7USS5</accession>
<sequence length="142" mass="16292">MPKVITDQQTRKICRMINTWDAQHKLDWNSICLGSQEILGWATPPTRQALNKRTTIKLAYQAKKDSLRKEVERVHNLPRPKSIKDGAERIARMEKEIERLNFLNSKLSELFNIIAYNASLAGLKKHDLMKPIPSSKASSNKP</sequence>
<comment type="caution">
    <text evidence="1">The sequence shown here is derived from an EMBL/GenBank/DDBJ whole genome shotgun (WGS) entry which is preliminary data.</text>
</comment>
<dbReference type="EMBL" id="SOCQ01000025">
    <property type="protein sequence ID" value="TDV37506.1"/>
    <property type="molecule type" value="Genomic_DNA"/>
</dbReference>
<dbReference type="Proteomes" id="UP000295804">
    <property type="component" value="Unassembled WGS sequence"/>
</dbReference>
<reference evidence="1 2" key="1">
    <citation type="submission" date="2019-03" db="EMBL/GenBank/DDBJ databases">
        <title>Genomic analyses of the natural microbiome of Caenorhabditis elegans.</title>
        <authorList>
            <person name="Samuel B."/>
        </authorList>
    </citation>
    <scope>NUCLEOTIDE SEQUENCE [LARGE SCALE GENOMIC DNA]</scope>
    <source>
        <strain evidence="1 2">BIGb0525</strain>
    </source>
</reference>